<proteinExistence type="inferred from homology"/>
<organism evidence="2 3">
    <name type="scientific">Mortierella isabellina</name>
    <name type="common">Filamentous fungus</name>
    <name type="synonym">Umbelopsis isabellina</name>
    <dbReference type="NCBI Taxonomy" id="91625"/>
    <lineage>
        <taxon>Eukaryota</taxon>
        <taxon>Fungi</taxon>
        <taxon>Fungi incertae sedis</taxon>
        <taxon>Mucoromycota</taxon>
        <taxon>Mucoromycotina</taxon>
        <taxon>Umbelopsidomycetes</taxon>
        <taxon>Umbelopsidales</taxon>
        <taxon>Umbelopsidaceae</taxon>
        <taxon>Umbelopsis</taxon>
    </lineage>
</organism>
<keyword evidence="3" id="KW-1185">Reference proteome</keyword>
<sequence>MIRRNAASSGNCCASLICTSAIPITGRKGFGPKEFAAERPAINFVDIYVFGKEEPWKERGGFDQMATGVSGFAVNEGSFDNPSLPLTRLLNGHLTGALAACGALKALGRRGTEGDSWRVNVNLAHIATWVDQLGLFFQDTICGVYGRQTYLPSCCKLLKALGHFSSGSRPLGSSTLAWSDNESNNQ</sequence>
<evidence type="ECO:0000256" key="1">
    <source>
        <dbReference type="ARBA" id="ARBA00008383"/>
    </source>
</evidence>
<protein>
    <submittedName>
        <fullName evidence="2">Uncharacterized protein</fullName>
    </submittedName>
</protein>
<dbReference type="InterPro" id="IPR023606">
    <property type="entry name" value="CoA-Trfase_III_dom_1_sf"/>
</dbReference>
<comment type="similarity">
    <text evidence="1">Belongs to the CoA-transferase III family.</text>
</comment>
<dbReference type="OrthoDB" id="5863171at2759"/>
<dbReference type="PANTHER" id="PTHR48228:SF4">
    <property type="entry name" value="BLR3030 PROTEIN"/>
    <property type="match status" value="1"/>
</dbReference>
<dbReference type="Proteomes" id="UP000654370">
    <property type="component" value="Unassembled WGS sequence"/>
</dbReference>
<dbReference type="InterPro" id="IPR050509">
    <property type="entry name" value="CoA-transferase_III"/>
</dbReference>
<dbReference type="SUPFAM" id="SSF89796">
    <property type="entry name" value="CoA-transferase family III (CaiB/BaiF)"/>
    <property type="match status" value="1"/>
</dbReference>
<name>A0A8H7PCB6_MORIS</name>
<gene>
    <name evidence="2" type="ORF">INT43_004107</name>
</gene>
<dbReference type="PANTHER" id="PTHR48228">
    <property type="entry name" value="SUCCINYL-COA--D-CITRAMALATE COA-TRANSFERASE"/>
    <property type="match status" value="1"/>
</dbReference>
<dbReference type="Gene3D" id="3.40.50.10540">
    <property type="entry name" value="Crotonobetainyl-coa:carnitine coa-transferase, domain 1"/>
    <property type="match status" value="1"/>
</dbReference>
<dbReference type="GO" id="GO:0003824">
    <property type="term" value="F:catalytic activity"/>
    <property type="evidence" value="ECO:0007669"/>
    <property type="project" value="InterPro"/>
</dbReference>
<dbReference type="AlphaFoldDB" id="A0A8H7PCB6"/>
<comment type="caution">
    <text evidence="2">The sequence shown here is derived from an EMBL/GenBank/DDBJ whole genome shotgun (WGS) entry which is preliminary data.</text>
</comment>
<evidence type="ECO:0000313" key="2">
    <source>
        <dbReference type="EMBL" id="KAG2171253.1"/>
    </source>
</evidence>
<dbReference type="Pfam" id="PF02515">
    <property type="entry name" value="CoA_transf_3"/>
    <property type="match status" value="1"/>
</dbReference>
<dbReference type="InterPro" id="IPR003673">
    <property type="entry name" value="CoA-Trfase_fam_III"/>
</dbReference>
<reference evidence="2" key="1">
    <citation type="submission" date="2020-12" db="EMBL/GenBank/DDBJ databases">
        <title>Metabolic potential, ecology and presence of endohyphal bacteria is reflected in genomic diversity of Mucoromycotina.</title>
        <authorList>
            <person name="Muszewska A."/>
            <person name="Okrasinska A."/>
            <person name="Steczkiewicz K."/>
            <person name="Drgas O."/>
            <person name="Orlowska M."/>
            <person name="Perlinska-Lenart U."/>
            <person name="Aleksandrzak-Piekarczyk T."/>
            <person name="Szatraj K."/>
            <person name="Zielenkiewicz U."/>
            <person name="Pilsyk S."/>
            <person name="Malc E."/>
            <person name="Mieczkowski P."/>
            <person name="Kruszewska J.S."/>
            <person name="Biernat P."/>
            <person name="Pawlowska J."/>
        </authorList>
    </citation>
    <scope>NUCLEOTIDE SEQUENCE</scope>
    <source>
        <strain evidence="2">WA0000067209</strain>
    </source>
</reference>
<dbReference type="EMBL" id="JAEPQZ010000023">
    <property type="protein sequence ID" value="KAG2171253.1"/>
    <property type="molecule type" value="Genomic_DNA"/>
</dbReference>
<accession>A0A8H7PCB6</accession>
<evidence type="ECO:0000313" key="3">
    <source>
        <dbReference type="Proteomes" id="UP000654370"/>
    </source>
</evidence>